<protein>
    <submittedName>
        <fullName evidence="2">Uncharacterized protein</fullName>
    </submittedName>
</protein>
<keyword evidence="1" id="KW-0472">Membrane</keyword>
<keyword evidence="1" id="KW-1133">Transmembrane helix</keyword>
<accession>A0ABR4C408</accession>
<sequence>MASRPLVLFSTWGNFVTLKAVLMLLAHLVTMSLFFFEPRLDTHENQVAVRSLQWRWEPVLNLKIMIILRSFELMNDNCEADERDRDQIVYLQNHDFKVIISHFAGSA</sequence>
<proteinExistence type="predicted"/>
<gene>
    <name evidence="2" type="ORF">VTL71DRAFT_4745</name>
</gene>
<organism evidence="2 3">
    <name type="scientific">Oculimacula yallundae</name>
    <dbReference type="NCBI Taxonomy" id="86028"/>
    <lineage>
        <taxon>Eukaryota</taxon>
        <taxon>Fungi</taxon>
        <taxon>Dikarya</taxon>
        <taxon>Ascomycota</taxon>
        <taxon>Pezizomycotina</taxon>
        <taxon>Leotiomycetes</taxon>
        <taxon>Helotiales</taxon>
        <taxon>Ploettnerulaceae</taxon>
        <taxon>Oculimacula</taxon>
    </lineage>
</organism>
<keyword evidence="3" id="KW-1185">Reference proteome</keyword>
<reference evidence="2 3" key="1">
    <citation type="journal article" date="2024" name="Commun. Biol.">
        <title>Comparative genomic analysis of thermophilic fungi reveals convergent evolutionary adaptations and gene losses.</title>
        <authorList>
            <person name="Steindorff A.S."/>
            <person name="Aguilar-Pontes M.V."/>
            <person name="Robinson A.J."/>
            <person name="Andreopoulos B."/>
            <person name="LaButti K."/>
            <person name="Kuo A."/>
            <person name="Mondo S."/>
            <person name="Riley R."/>
            <person name="Otillar R."/>
            <person name="Haridas S."/>
            <person name="Lipzen A."/>
            <person name="Grimwood J."/>
            <person name="Schmutz J."/>
            <person name="Clum A."/>
            <person name="Reid I.D."/>
            <person name="Moisan M.C."/>
            <person name="Butler G."/>
            <person name="Nguyen T.T.M."/>
            <person name="Dewar K."/>
            <person name="Conant G."/>
            <person name="Drula E."/>
            <person name="Henrissat B."/>
            <person name="Hansel C."/>
            <person name="Singer S."/>
            <person name="Hutchinson M.I."/>
            <person name="de Vries R.P."/>
            <person name="Natvig D.O."/>
            <person name="Powell A.J."/>
            <person name="Tsang A."/>
            <person name="Grigoriev I.V."/>
        </authorList>
    </citation>
    <scope>NUCLEOTIDE SEQUENCE [LARGE SCALE GENOMIC DNA]</scope>
    <source>
        <strain evidence="2 3">CBS 494.80</strain>
    </source>
</reference>
<evidence type="ECO:0000256" key="1">
    <source>
        <dbReference type="SAM" id="Phobius"/>
    </source>
</evidence>
<evidence type="ECO:0000313" key="3">
    <source>
        <dbReference type="Proteomes" id="UP001595075"/>
    </source>
</evidence>
<dbReference type="Proteomes" id="UP001595075">
    <property type="component" value="Unassembled WGS sequence"/>
</dbReference>
<evidence type="ECO:0000313" key="2">
    <source>
        <dbReference type="EMBL" id="KAL2064251.1"/>
    </source>
</evidence>
<dbReference type="EMBL" id="JAZHXI010000014">
    <property type="protein sequence ID" value="KAL2064251.1"/>
    <property type="molecule type" value="Genomic_DNA"/>
</dbReference>
<comment type="caution">
    <text evidence="2">The sequence shown here is derived from an EMBL/GenBank/DDBJ whole genome shotgun (WGS) entry which is preliminary data.</text>
</comment>
<name>A0ABR4C408_9HELO</name>
<keyword evidence="1" id="KW-0812">Transmembrane</keyword>
<feature type="transmembrane region" description="Helical" evidence="1">
    <location>
        <begin position="12"/>
        <end position="36"/>
    </location>
</feature>